<dbReference type="AlphaFoldDB" id="A0A545U8S9"/>
<dbReference type="RefSeq" id="WP_142932732.1">
    <property type="nucleotide sequence ID" value="NZ_ML660167.1"/>
</dbReference>
<name>A0A545U8S9_9GAMM</name>
<proteinExistence type="predicted"/>
<gene>
    <name evidence="2" type="ORF">FLL46_17970</name>
</gene>
<dbReference type="EMBL" id="VIKS01000011">
    <property type="protein sequence ID" value="TQV85813.1"/>
    <property type="molecule type" value="Genomic_DNA"/>
</dbReference>
<evidence type="ECO:0000313" key="2">
    <source>
        <dbReference type="EMBL" id="TQV85813.1"/>
    </source>
</evidence>
<evidence type="ECO:0000313" key="3">
    <source>
        <dbReference type="Proteomes" id="UP000315439"/>
    </source>
</evidence>
<sequence>MMNYLKGMFFNRKVYIKDAKKKFDKISLLPVGSTNAIQVSVKNPKIHTAKVLLDERKVELQISDYTLNYYYENDRFMLEVHRRFLGVTGLSYEHVFCDGQMLSSAKDYLNEVVDIVLAPAPTHLSEKARNDIDAYISIFDESNDIKMLKKLILKSAKQLRFKVRDRNELERKYWNKVDDILMKKNYHAIVDWKEEPDSVRDHLAGLSRRHFDKPIQLSFEEREVYEMDELLSEFSEQIFAQGLALVSFCTGDDWMLVMLNTNEIERVKTSREELLDLGIIFFDE</sequence>
<dbReference type="Pfam" id="PF20335">
    <property type="entry name" value="DUF6630"/>
    <property type="match status" value="1"/>
</dbReference>
<evidence type="ECO:0000259" key="1">
    <source>
        <dbReference type="Pfam" id="PF20335"/>
    </source>
</evidence>
<accession>A0A545U8S9</accession>
<dbReference type="InterPro" id="IPR046582">
    <property type="entry name" value="DUF6630"/>
</dbReference>
<protein>
    <recommendedName>
        <fullName evidence="1">DUF6630 domain-containing protein</fullName>
    </recommendedName>
</protein>
<reference evidence="2 3" key="1">
    <citation type="submission" date="2019-07" db="EMBL/GenBank/DDBJ databases">
        <title>Draft genome for Aliikangiella sp. M105.</title>
        <authorList>
            <person name="Wang G."/>
        </authorList>
    </citation>
    <scope>NUCLEOTIDE SEQUENCE [LARGE SCALE GENOMIC DNA]</scope>
    <source>
        <strain evidence="2 3">M105</strain>
    </source>
</reference>
<dbReference type="Proteomes" id="UP000315439">
    <property type="component" value="Unassembled WGS sequence"/>
</dbReference>
<feature type="domain" description="DUF6630" evidence="1">
    <location>
        <begin position="165"/>
        <end position="269"/>
    </location>
</feature>
<comment type="caution">
    <text evidence="2">The sequence shown here is derived from an EMBL/GenBank/DDBJ whole genome shotgun (WGS) entry which is preliminary data.</text>
</comment>
<organism evidence="2 3">
    <name type="scientific">Aliikangiella coralliicola</name>
    <dbReference type="NCBI Taxonomy" id="2592383"/>
    <lineage>
        <taxon>Bacteria</taxon>
        <taxon>Pseudomonadati</taxon>
        <taxon>Pseudomonadota</taxon>
        <taxon>Gammaproteobacteria</taxon>
        <taxon>Oceanospirillales</taxon>
        <taxon>Pleioneaceae</taxon>
        <taxon>Aliikangiella</taxon>
    </lineage>
</organism>
<keyword evidence="3" id="KW-1185">Reference proteome</keyword>